<feature type="signal peptide" evidence="1">
    <location>
        <begin position="1"/>
        <end position="21"/>
    </location>
</feature>
<evidence type="ECO:0000313" key="3">
    <source>
        <dbReference type="Proteomes" id="UP000887116"/>
    </source>
</evidence>
<name>A0A8X6GSX2_TRICU</name>
<evidence type="ECO:0000256" key="1">
    <source>
        <dbReference type="SAM" id="SignalP"/>
    </source>
</evidence>
<reference evidence="2" key="1">
    <citation type="submission" date="2020-07" db="EMBL/GenBank/DDBJ databases">
        <title>Multicomponent nature underlies the extraordinary mechanical properties of spider dragline silk.</title>
        <authorList>
            <person name="Kono N."/>
            <person name="Nakamura H."/>
            <person name="Mori M."/>
            <person name="Yoshida Y."/>
            <person name="Ohtoshi R."/>
            <person name="Malay A.D."/>
            <person name="Moran D.A.P."/>
            <person name="Tomita M."/>
            <person name="Numata K."/>
            <person name="Arakawa K."/>
        </authorList>
    </citation>
    <scope>NUCLEOTIDE SEQUENCE</scope>
</reference>
<dbReference type="AlphaFoldDB" id="A0A8X6GSX2"/>
<sequence length="172" mass="20172">MSNLNLLNINSIIMFLKHAVSFVVWCDNLDWEPPVSTIIDEFNPTPVPLFKRSIGIAITHHCMEELFSHFEPEWSLLPEIEAATYIQNYLRALMEAVPDETYNTYLCFVSFICHFCVQAIRIQRTEIIPYILTEAAFILYPRCNSFDHIFNLRQAAVEYSNQHIKTCTKRRH</sequence>
<dbReference type="OrthoDB" id="6412392at2759"/>
<keyword evidence="1" id="KW-0732">Signal</keyword>
<feature type="chain" id="PRO_5036489919" evidence="1">
    <location>
        <begin position="22"/>
        <end position="172"/>
    </location>
</feature>
<keyword evidence="3" id="KW-1185">Reference proteome</keyword>
<organism evidence="2 3">
    <name type="scientific">Trichonephila clavata</name>
    <name type="common">Joro spider</name>
    <name type="synonym">Nephila clavata</name>
    <dbReference type="NCBI Taxonomy" id="2740835"/>
    <lineage>
        <taxon>Eukaryota</taxon>
        <taxon>Metazoa</taxon>
        <taxon>Ecdysozoa</taxon>
        <taxon>Arthropoda</taxon>
        <taxon>Chelicerata</taxon>
        <taxon>Arachnida</taxon>
        <taxon>Araneae</taxon>
        <taxon>Araneomorphae</taxon>
        <taxon>Entelegynae</taxon>
        <taxon>Araneoidea</taxon>
        <taxon>Nephilidae</taxon>
        <taxon>Trichonephila</taxon>
    </lineage>
</organism>
<proteinExistence type="predicted"/>
<dbReference type="Proteomes" id="UP000887116">
    <property type="component" value="Unassembled WGS sequence"/>
</dbReference>
<evidence type="ECO:0000313" key="2">
    <source>
        <dbReference type="EMBL" id="GFR08255.1"/>
    </source>
</evidence>
<gene>
    <name evidence="2" type="primary">NCL1_34539</name>
    <name evidence="2" type="ORF">TNCT_701461</name>
</gene>
<protein>
    <submittedName>
        <fullName evidence="2">Uncharacterized protein</fullName>
    </submittedName>
</protein>
<comment type="caution">
    <text evidence="2">The sequence shown here is derived from an EMBL/GenBank/DDBJ whole genome shotgun (WGS) entry which is preliminary data.</text>
</comment>
<accession>A0A8X6GSX2</accession>
<dbReference type="EMBL" id="BMAO01016402">
    <property type="protein sequence ID" value="GFR08255.1"/>
    <property type="molecule type" value="Genomic_DNA"/>
</dbReference>